<dbReference type="PANTHER" id="PTHR33258:SF1">
    <property type="entry name" value="TRANSPOSASE INSL FOR INSERTION SEQUENCE ELEMENT IS186A-RELATED"/>
    <property type="match status" value="1"/>
</dbReference>
<feature type="domain" description="Transposase IS4-like" evidence="1">
    <location>
        <begin position="85"/>
        <end position="305"/>
    </location>
</feature>
<accession>A0ABT7ASY8</accession>
<evidence type="ECO:0000313" key="3">
    <source>
        <dbReference type="Proteomes" id="UP001235303"/>
    </source>
</evidence>
<evidence type="ECO:0000259" key="1">
    <source>
        <dbReference type="Pfam" id="PF01609"/>
    </source>
</evidence>
<organism evidence="2 3">
    <name type="scientific">Roseofilum acuticapitatum BLCC-M154</name>
    <dbReference type="NCBI Taxonomy" id="3022444"/>
    <lineage>
        <taxon>Bacteria</taxon>
        <taxon>Bacillati</taxon>
        <taxon>Cyanobacteriota</taxon>
        <taxon>Cyanophyceae</taxon>
        <taxon>Desertifilales</taxon>
        <taxon>Desertifilaceae</taxon>
        <taxon>Roseofilum</taxon>
        <taxon>Roseofilum acuticapitatum</taxon>
    </lineage>
</organism>
<gene>
    <name evidence="2" type="ORF">PMG71_11345</name>
</gene>
<dbReference type="Proteomes" id="UP001235303">
    <property type="component" value="Unassembled WGS sequence"/>
</dbReference>
<evidence type="ECO:0000313" key="2">
    <source>
        <dbReference type="EMBL" id="MDJ1170022.1"/>
    </source>
</evidence>
<sequence length="408" mass="46318">MQYTRNLLFSQVVNLMSLVVCGIQPSVNAAYRRQQKELSISRTALYNKLNGIETQVSEALLRANSLQLSACIDQMGGALPEWVSGYRVRILDGNCLATTDHRLKALRSYAAKPLPGKSLVVIDPARQLVRDVFLCADGHAQERSLFEAVLKRVEPRELWLADRNMGTKHFLFGLAEAGAAFVIRQHRTPSWLGLNELKFQGMSETGPVFEQLIRMDYQGQTQDWRRVVLRLKKTTRDGDQEIAIVTNLPSIDADAMDIAHLYRQRWSIETLFQVVTENFEGEIQTLGYPPAALFSFVMALVAYNILATVKAAVRVTHGAGAVEETFSWYYLVEEVQSTHRGMMIAIDPQYWQSWQSISLDSLACQLLELAGRINLKRFLKQARGPKKKKPPLIVDRRHRHLSTQRLLH</sequence>
<protein>
    <submittedName>
        <fullName evidence="2">Transposase</fullName>
    </submittedName>
</protein>
<dbReference type="InterPro" id="IPR002559">
    <property type="entry name" value="Transposase_11"/>
</dbReference>
<dbReference type="SUPFAM" id="SSF53098">
    <property type="entry name" value="Ribonuclease H-like"/>
    <property type="match status" value="1"/>
</dbReference>
<dbReference type="Pfam" id="PF01609">
    <property type="entry name" value="DDE_Tnp_1"/>
    <property type="match status" value="1"/>
</dbReference>
<comment type="caution">
    <text evidence="2">The sequence shown here is derived from an EMBL/GenBank/DDBJ whole genome shotgun (WGS) entry which is preliminary data.</text>
</comment>
<dbReference type="InterPro" id="IPR012337">
    <property type="entry name" value="RNaseH-like_sf"/>
</dbReference>
<dbReference type="RefSeq" id="WP_283753779.1">
    <property type="nucleotide sequence ID" value="NZ_JAQOSP010000077.1"/>
</dbReference>
<name>A0ABT7ASY8_9CYAN</name>
<dbReference type="PANTHER" id="PTHR33258">
    <property type="entry name" value="TRANSPOSASE INSL FOR INSERTION SEQUENCE ELEMENT IS186A-RELATED"/>
    <property type="match status" value="1"/>
</dbReference>
<dbReference type="EMBL" id="JAQOSP010000077">
    <property type="protein sequence ID" value="MDJ1170022.1"/>
    <property type="molecule type" value="Genomic_DNA"/>
</dbReference>
<keyword evidence="3" id="KW-1185">Reference proteome</keyword>
<reference evidence="2 3" key="1">
    <citation type="submission" date="2023-01" db="EMBL/GenBank/DDBJ databases">
        <title>Novel diversity within Roseofilum (Cyanobacteria; Desertifilaceae) from marine benthic mats with descriptions of four novel species.</title>
        <authorList>
            <person name="Wang Y."/>
            <person name="Berthold D.E."/>
            <person name="Hu J."/>
            <person name="Lefler F.W."/>
            <person name="Laughinghouse H.D. IV."/>
        </authorList>
    </citation>
    <scope>NUCLEOTIDE SEQUENCE [LARGE SCALE GENOMIC DNA]</scope>
    <source>
        <strain evidence="2 3">BLCC-M154</strain>
    </source>
</reference>
<proteinExistence type="predicted"/>